<dbReference type="EMBL" id="QRHA01000004">
    <property type="protein sequence ID" value="RDV26701.1"/>
    <property type="molecule type" value="Genomic_DNA"/>
</dbReference>
<gene>
    <name evidence="1" type="ORF">DXV75_06865</name>
</gene>
<dbReference type="InterPro" id="IPR007446">
    <property type="entry name" value="PilP"/>
</dbReference>
<accession>A0A3D8M9S1</accession>
<protein>
    <submittedName>
        <fullName evidence="1">Pilus assembly protein PilP</fullName>
    </submittedName>
</protein>
<dbReference type="Gene3D" id="2.30.30.830">
    <property type="match status" value="1"/>
</dbReference>
<proteinExistence type="predicted"/>
<dbReference type="AlphaFoldDB" id="A0A3D8M9S1"/>
<dbReference type="PIRSF" id="PIRSF016481">
    <property type="entry name" value="Pilus_assembly_PilP"/>
    <property type="match status" value="1"/>
</dbReference>
<evidence type="ECO:0000313" key="1">
    <source>
        <dbReference type="EMBL" id="RDV26701.1"/>
    </source>
</evidence>
<dbReference type="OrthoDB" id="5296580at2"/>
<keyword evidence="2" id="KW-1185">Reference proteome</keyword>
<sequence>MSIKRLPLAAIVMATLSGCSPQLDDLVAYTEEVKSTTRVNIEPYPEFAPQPAFEYSAKDLRSPFVRPRDQSAPIVVAQQANCLQPDLNRRKEPLENYGLDALNLTGNFKSQGRQFALFKTNDGNLHKVSIGNRVGLFYGKVKSISGQSVTIEQLLPDGAGCWQRKETTLTMSSAAGDEENV</sequence>
<dbReference type="Proteomes" id="UP000256561">
    <property type="component" value="Unassembled WGS sequence"/>
</dbReference>
<dbReference type="Pfam" id="PF04351">
    <property type="entry name" value="PilP"/>
    <property type="match status" value="1"/>
</dbReference>
<name>A0A3D8M9S1_9ALTE</name>
<dbReference type="PROSITE" id="PS51257">
    <property type="entry name" value="PROKAR_LIPOPROTEIN"/>
    <property type="match status" value="1"/>
</dbReference>
<organism evidence="1 2">
    <name type="scientific">Alteromonas aestuariivivens</name>
    <dbReference type="NCBI Taxonomy" id="1938339"/>
    <lineage>
        <taxon>Bacteria</taxon>
        <taxon>Pseudomonadati</taxon>
        <taxon>Pseudomonadota</taxon>
        <taxon>Gammaproteobacteria</taxon>
        <taxon>Alteromonadales</taxon>
        <taxon>Alteromonadaceae</taxon>
        <taxon>Alteromonas/Salinimonas group</taxon>
        <taxon>Alteromonas</taxon>
    </lineage>
</organism>
<reference evidence="2" key="1">
    <citation type="submission" date="2018-08" db="EMBL/GenBank/DDBJ databases">
        <authorList>
            <person name="Zhang J."/>
            <person name="Du Z.-J."/>
        </authorList>
    </citation>
    <scope>NUCLEOTIDE SEQUENCE [LARGE SCALE GENOMIC DNA]</scope>
    <source>
        <strain evidence="2">KCTC 52655</strain>
    </source>
</reference>
<comment type="caution">
    <text evidence="1">The sequence shown here is derived from an EMBL/GenBank/DDBJ whole genome shotgun (WGS) entry which is preliminary data.</text>
</comment>
<evidence type="ECO:0000313" key="2">
    <source>
        <dbReference type="Proteomes" id="UP000256561"/>
    </source>
</evidence>